<dbReference type="OrthoDB" id="1939300at2759"/>
<sequence>MLQSWAIPCVDKFTANSERESYARTLIEIDEAKEVENSIGVALPFGEVYQQAIYYENIPKFCSHCKVMGHSVNACKVLANLKDKGAA</sequence>
<accession>A0A7J0HE16</accession>
<gene>
    <name evidence="1" type="ORF">Acr_29g0004140</name>
</gene>
<dbReference type="AlphaFoldDB" id="A0A7J0HE16"/>
<dbReference type="PANTHER" id="PTHR31286">
    <property type="entry name" value="GLYCINE-RICH CELL WALL STRUCTURAL PROTEIN 1.8-LIKE"/>
    <property type="match status" value="1"/>
</dbReference>
<dbReference type="Proteomes" id="UP000585474">
    <property type="component" value="Unassembled WGS sequence"/>
</dbReference>
<dbReference type="InterPro" id="IPR040256">
    <property type="entry name" value="At4g02000-like"/>
</dbReference>
<evidence type="ECO:0000313" key="1">
    <source>
        <dbReference type="EMBL" id="GFZ21252.1"/>
    </source>
</evidence>
<proteinExistence type="predicted"/>
<protein>
    <submittedName>
        <fullName evidence="1">Uncharacterized protein</fullName>
    </submittedName>
</protein>
<dbReference type="PANTHER" id="PTHR31286:SF180">
    <property type="entry name" value="OS10G0362600 PROTEIN"/>
    <property type="match status" value="1"/>
</dbReference>
<dbReference type="EMBL" id="BJWL01000029">
    <property type="protein sequence ID" value="GFZ21252.1"/>
    <property type="molecule type" value="Genomic_DNA"/>
</dbReference>
<organism evidence="1 2">
    <name type="scientific">Actinidia rufa</name>
    <dbReference type="NCBI Taxonomy" id="165716"/>
    <lineage>
        <taxon>Eukaryota</taxon>
        <taxon>Viridiplantae</taxon>
        <taxon>Streptophyta</taxon>
        <taxon>Embryophyta</taxon>
        <taxon>Tracheophyta</taxon>
        <taxon>Spermatophyta</taxon>
        <taxon>Magnoliopsida</taxon>
        <taxon>eudicotyledons</taxon>
        <taxon>Gunneridae</taxon>
        <taxon>Pentapetalae</taxon>
        <taxon>asterids</taxon>
        <taxon>Ericales</taxon>
        <taxon>Actinidiaceae</taxon>
        <taxon>Actinidia</taxon>
    </lineage>
</organism>
<name>A0A7J0HE16_9ERIC</name>
<reference evidence="1 2" key="1">
    <citation type="submission" date="2019-07" db="EMBL/GenBank/DDBJ databases">
        <title>De Novo Assembly of kiwifruit Actinidia rufa.</title>
        <authorList>
            <person name="Sugita-Konishi S."/>
            <person name="Sato K."/>
            <person name="Mori E."/>
            <person name="Abe Y."/>
            <person name="Kisaki G."/>
            <person name="Hamano K."/>
            <person name="Suezawa K."/>
            <person name="Otani M."/>
            <person name="Fukuda T."/>
            <person name="Manabe T."/>
            <person name="Gomi K."/>
            <person name="Tabuchi M."/>
            <person name="Akimitsu K."/>
            <person name="Kataoka I."/>
        </authorList>
    </citation>
    <scope>NUCLEOTIDE SEQUENCE [LARGE SCALE GENOMIC DNA]</scope>
    <source>
        <strain evidence="2">cv. Fuchu</strain>
    </source>
</reference>
<evidence type="ECO:0000313" key="2">
    <source>
        <dbReference type="Proteomes" id="UP000585474"/>
    </source>
</evidence>
<comment type="caution">
    <text evidence="1">The sequence shown here is derived from an EMBL/GenBank/DDBJ whole genome shotgun (WGS) entry which is preliminary data.</text>
</comment>
<keyword evidence="2" id="KW-1185">Reference proteome</keyword>